<protein>
    <submittedName>
        <fullName evidence="2">Uncharacterized protein</fullName>
    </submittedName>
</protein>
<dbReference type="AlphaFoldDB" id="A0A562D7I8"/>
<comment type="caution">
    <text evidence="2">The sequence shown here is derived from an EMBL/GenBank/DDBJ whole genome shotgun (WGS) entry which is preliminary data.</text>
</comment>
<reference evidence="2 3" key="1">
    <citation type="submission" date="2019-07" db="EMBL/GenBank/DDBJ databases">
        <title>Genome sequencing of lignin-degrading bacterial isolates.</title>
        <authorList>
            <person name="Gladden J."/>
        </authorList>
    </citation>
    <scope>NUCLEOTIDE SEQUENCE [LARGE SCALE GENOMIC DNA]</scope>
    <source>
        <strain evidence="2 3">J19</strain>
    </source>
</reference>
<keyword evidence="3" id="KW-1185">Reference proteome</keyword>
<accession>A0A562D7I8</accession>
<dbReference type="OrthoDB" id="5986296at2"/>
<evidence type="ECO:0000313" key="3">
    <source>
        <dbReference type="Proteomes" id="UP000321583"/>
    </source>
</evidence>
<evidence type="ECO:0000256" key="1">
    <source>
        <dbReference type="SAM" id="MobiDB-lite"/>
    </source>
</evidence>
<proteinExistence type="predicted"/>
<sequence>MSAQMPPGLAASAGGDCPCCRSVDVVPPLRAPLAIRARGEDGYARWFAGTFDGRCWWSPELPAGGGHWAVVGWRALEGHAPERMPPCQRSSRHGPRLFRGSGGALHAPPPSARAPQPAALRGAWGAYTTTAPPEMVSNAPEV</sequence>
<gene>
    <name evidence="2" type="ORF">L613_005200000220</name>
</gene>
<organism evidence="2 3">
    <name type="scientific">Pseudoxanthomonas taiwanensis J19</name>
    <dbReference type="NCBI Taxonomy" id="935569"/>
    <lineage>
        <taxon>Bacteria</taxon>
        <taxon>Pseudomonadati</taxon>
        <taxon>Pseudomonadota</taxon>
        <taxon>Gammaproteobacteria</taxon>
        <taxon>Lysobacterales</taxon>
        <taxon>Lysobacteraceae</taxon>
        <taxon>Pseudoxanthomonas</taxon>
    </lineage>
</organism>
<feature type="region of interest" description="Disordered" evidence="1">
    <location>
        <begin position="82"/>
        <end position="142"/>
    </location>
</feature>
<dbReference type="Proteomes" id="UP000321583">
    <property type="component" value="Unassembled WGS sequence"/>
</dbReference>
<name>A0A562D7I8_9GAMM</name>
<evidence type="ECO:0000313" key="2">
    <source>
        <dbReference type="EMBL" id="TWH05676.1"/>
    </source>
</evidence>
<dbReference type="RefSeq" id="WP_125077164.1">
    <property type="nucleotide sequence ID" value="NZ_VLJS01000083.1"/>
</dbReference>
<dbReference type="EMBL" id="VLJS01000083">
    <property type="protein sequence ID" value="TWH05676.1"/>
    <property type="molecule type" value="Genomic_DNA"/>
</dbReference>